<evidence type="ECO:0000313" key="3">
    <source>
        <dbReference type="Proteomes" id="UP000016933"/>
    </source>
</evidence>
<dbReference type="InterPro" id="IPR046341">
    <property type="entry name" value="SET_dom_sf"/>
</dbReference>
<dbReference type="eggNOG" id="KOG2084">
    <property type="taxonomic scope" value="Eukaryota"/>
</dbReference>
<evidence type="ECO:0000313" key="2">
    <source>
        <dbReference type="EMBL" id="EME49735.1"/>
    </source>
</evidence>
<dbReference type="Proteomes" id="UP000016933">
    <property type="component" value="Unassembled WGS sequence"/>
</dbReference>
<name>N1Q4K0_DOTSN</name>
<feature type="domain" description="SET" evidence="1">
    <location>
        <begin position="25"/>
        <end position="192"/>
    </location>
</feature>
<evidence type="ECO:0000259" key="1">
    <source>
        <dbReference type="PROSITE" id="PS50280"/>
    </source>
</evidence>
<proteinExistence type="predicted"/>
<dbReference type="PANTHER" id="PTHR47332">
    <property type="entry name" value="SET DOMAIN-CONTAINING PROTEIN 5"/>
    <property type="match status" value="1"/>
</dbReference>
<organism evidence="2 3">
    <name type="scientific">Dothistroma septosporum (strain NZE10 / CBS 128990)</name>
    <name type="common">Red band needle blight fungus</name>
    <name type="synonym">Mycosphaerella pini</name>
    <dbReference type="NCBI Taxonomy" id="675120"/>
    <lineage>
        <taxon>Eukaryota</taxon>
        <taxon>Fungi</taxon>
        <taxon>Dikarya</taxon>
        <taxon>Ascomycota</taxon>
        <taxon>Pezizomycotina</taxon>
        <taxon>Dothideomycetes</taxon>
        <taxon>Dothideomycetidae</taxon>
        <taxon>Mycosphaerellales</taxon>
        <taxon>Mycosphaerellaceae</taxon>
        <taxon>Dothistroma</taxon>
    </lineage>
</organism>
<dbReference type="EMBL" id="KB446535">
    <property type="protein sequence ID" value="EME49735.1"/>
    <property type="molecule type" value="Genomic_DNA"/>
</dbReference>
<gene>
    <name evidence="2" type="ORF">DOTSEDRAFT_68494</name>
</gene>
<accession>N1Q4K0</accession>
<dbReference type="HOGENOM" id="CLU_028281_0_3_1"/>
<dbReference type="OrthoDB" id="265717at2759"/>
<dbReference type="STRING" id="675120.N1Q4K0"/>
<dbReference type="InterPro" id="IPR001214">
    <property type="entry name" value="SET_dom"/>
</dbReference>
<dbReference type="Pfam" id="PF00856">
    <property type="entry name" value="SET"/>
    <property type="match status" value="1"/>
</dbReference>
<dbReference type="InterPro" id="IPR053185">
    <property type="entry name" value="SET_domain_protein"/>
</dbReference>
<dbReference type="SMART" id="SM00317">
    <property type="entry name" value="SET"/>
    <property type="match status" value="1"/>
</dbReference>
<dbReference type="Gene3D" id="2.170.270.10">
    <property type="entry name" value="SET domain"/>
    <property type="match status" value="1"/>
</dbReference>
<dbReference type="Gene3D" id="1.10.220.160">
    <property type="match status" value="1"/>
</dbReference>
<reference evidence="3" key="1">
    <citation type="journal article" date="2012" name="PLoS Genet.">
        <title>The genomes of the fungal plant pathogens Cladosporium fulvum and Dothistroma septosporum reveal adaptation to different hosts and lifestyles but also signatures of common ancestry.</title>
        <authorList>
            <person name="de Wit P.J.G.M."/>
            <person name="van der Burgt A."/>
            <person name="Oekmen B."/>
            <person name="Stergiopoulos I."/>
            <person name="Abd-Elsalam K.A."/>
            <person name="Aerts A.L."/>
            <person name="Bahkali A.H."/>
            <person name="Beenen H.G."/>
            <person name="Chettri P."/>
            <person name="Cox M.P."/>
            <person name="Datema E."/>
            <person name="de Vries R.P."/>
            <person name="Dhillon B."/>
            <person name="Ganley A.R."/>
            <person name="Griffiths S.A."/>
            <person name="Guo Y."/>
            <person name="Hamelin R.C."/>
            <person name="Henrissat B."/>
            <person name="Kabir M.S."/>
            <person name="Jashni M.K."/>
            <person name="Kema G."/>
            <person name="Klaubauf S."/>
            <person name="Lapidus A."/>
            <person name="Levasseur A."/>
            <person name="Lindquist E."/>
            <person name="Mehrabi R."/>
            <person name="Ohm R.A."/>
            <person name="Owen T.J."/>
            <person name="Salamov A."/>
            <person name="Schwelm A."/>
            <person name="Schijlen E."/>
            <person name="Sun H."/>
            <person name="van den Burg H.A."/>
            <person name="van Ham R.C.H.J."/>
            <person name="Zhang S."/>
            <person name="Goodwin S.B."/>
            <person name="Grigoriev I.V."/>
            <person name="Collemare J."/>
            <person name="Bradshaw R.E."/>
        </authorList>
    </citation>
    <scope>NUCLEOTIDE SEQUENCE [LARGE SCALE GENOMIC DNA]</scope>
    <source>
        <strain evidence="3">NZE10 / CBS 128990</strain>
    </source>
</reference>
<dbReference type="CDD" id="cd20071">
    <property type="entry name" value="SET_SMYD"/>
    <property type="match status" value="1"/>
</dbReference>
<sequence length="364" mass="40112">MSCQGVAVKQWLTDCASPSSVLLGSPLTTVQLSKEGSGLGLFAARSIQAFSVLLLDGPLVLMSPGEDLPELYQKFSSLSQSEQEKYLDLSYHENPARDALLKDKLLQRGVGKEELHEMAQVAGIMQNNAFNVDLGDGQGSCYRALFPNVARINHSCSPNAHVCFYPKGSSGRMMVHALKTLDAGEEIRISYFSILQAFAERQAKAQKWGFSCRCSGCDERSDEFEARESQRRMCRDFATLQASTMQRTSTRMKELNDATSMGQAVVDQAKGRPELTPALPDLYDGLAMLHAKVLLVQKRETERQTVVSLLEEALIYEARITGTGSRATTTRLRKLAQFAQKQGPPILPTVETDVSGSYVVTWSQ</sequence>
<protein>
    <recommendedName>
        <fullName evidence="1">SET domain-containing protein</fullName>
    </recommendedName>
</protein>
<dbReference type="SUPFAM" id="SSF82199">
    <property type="entry name" value="SET domain"/>
    <property type="match status" value="1"/>
</dbReference>
<dbReference type="PROSITE" id="PS50280">
    <property type="entry name" value="SET"/>
    <property type="match status" value="1"/>
</dbReference>
<dbReference type="OMA" id="CSGCDER"/>
<keyword evidence="3" id="KW-1185">Reference proteome</keyword>
<reference evidence="2 3" key="2">
    <citation type="journal article" date="2012" name="PLoS Pathog.">
        <title>Diverse lifestyles and strategies of plant pathogenesis encoded in the genomes of eighteen Dothideomycetes fungi.</title>
        <authorList>
            <person name="Ohm R.A."/>
            <person name="Feau N."/>
            <person name="Henrissat B."/>
            <person name="Schoch C.L."/>
            <person name="Horwitz B.A."/>
            <person name="Barry K.W."/>
            <person name="Condon B.J."/>
            <person name="Copeland A.C."/>
            <person name="Dhillon B."/>
            <person name="Glaser F."/>
            <person name="Hesse C.N."/>
            <person name="Kosti I."/>
            <person name="LaButti K."/>
            <person name="Lindquist E.A."/>
            <person name="Lucas S."/>
            <person name="Salamov A.A."/>
            <person name="Bradshaw R.E."/>
            <person name="Ciuffetti L."/>
            <person name="Hamelin R.C."/>
            <person name="Kema G.H.J."/>
            <person name="Lawrence C."/>
            <person name="Scott J.A."/>
            <person name="Spatafora J.W."/>
            <person name="Turgeon B.G."/>
            <person name="de Wit P.J.G.M."/>
            <person name="Zhong S."/>
            <person name="Goodwin S.B."/>
            <person name="Grigoriev I.V."/>
        </authorList>
    </citation>
    <scope>NUCLEOTIDE SEQUENCE [LARGE SCALE GENOMIC DNA]</scope>
    <source>
        <strain evidence="3">NZE10 / CBS 128990</strain>
    </source>
</reference>
<dbReference type="AlphaFoldDB" id="N1Q4K0"/>
<dbReference type="PANTHER" id="PTHR47332:SF4">
    <property type="entry name" value="SET DOMAIN-CONTAINING PROTEIN 5"/>
    <property type="match status" value="1"/>
</dbReference>